<feature type="coiled-coil region" evidence="1">
    <location>
        <begin position="90"/>
        <end position="130"/>
    </location>
</feature>
<keyword evidence="3" id="KW-1185">Reference proteome</keyword>
<keyword evidence="1" id="KW-0175">Coiled coil</keyword>
<evidence type="ECO:0000313" key="2">
    <source>
        <dbReference type="EMBL" id="QED27895.1"/>
    </source>
</evidence>
<dbReference type="EMBL" id="CP042467">
    <property type="protein sequence ID" value="QED27895.1"/>
    <property type="molecule type" value="Genomic_DNA"/>
</dbReference>
<sequence length="131" mass="14617">MEGSDVLNLISLAVSLLGLFASLYAAKQAGSAANAAEQTRIRVVLNREMAPQLKQLIADLVEFSVNFYDGGKPKPEPLLYSITDLIGWAKANQEVELKEKLDKAKEMMNRKKYNEAVECLQEAYHDADSRR</sequence>
<protein>
    <submittedName>
        <fullName evidence="2">Uncharacterized protein</fullName>
    </submittedName>
</protein>
<evidence type="ECO:0000313" key="3">
    <source>
        <dbReference type="Proteomes" id="UP000321595"/>
    </source>
</evidence>
<organism evidence="2 3">
    <name type="scientific">Microvenator marinus</name>
    <dbReference type="NCBI Taxonomy" id="2600177"/>
    <lineage>
        <taxon>Bacteria</taxon>
        <taxon>Deltaproteobacteria</taxon>
        <taxon>Bradymonadales</taxon>
        <taxon>Microvenatoraceae</taxon>
        <taxon>Microvenator</taxon>
    </lineage>
</organism>
<gene>
    <name evidence="2" type="ORF">FRD01_11740</name>
</gene>
<name>A0A5B8XQT3_9DELT</name>
<accession>A0A5B8XQT3</accession>
<evidence type="ECO:0000256" key="1">
    <source>
        <dbReference type="SAM" id="Coils"/>
    </source>
</evidence>
<reference evidence="2 3" key="1">
    <citation type="submission" date="2019-08" db="EMBL/GenBank/DDBJ databases">
        <authorList>
            <person name="Liang Q."/>
        </authorList>
    </citation>
    <scope>NUCLEOTIDE SEQUENCE [LARGE SCALE GENOMIC DNA]</scope>
    <source>
        <strain evidence="2 3">V1718</strain>
    </source>
</reference>
<dbReference type="Proteomes" id="UP000321595">
    <property type="component" value="Chromosome"/>
</dbReference>
<dbReference type="RefSeq" id="WP_146959843.1">
    <property type="nucleotide sequence ID" value="NZ_CP042467.1"/>
</dbReference>
<dbReference type="KEGG" id="bbae:FRD01_11740"/>
<proteinExistence type="predicted"/>
<dbReference type="AlphaFoldDB" id="A0A5B8XQT3"/>